<dbReference type="Proteomes" id="UP000468943">
    <property type="component" value="Unassembled WGS sequence"/>
</dbReference>
<dbReference type="PROSITE" id="PS51257">
    <property type="entry name" value="PROKAR_LIPOPROTEIN"/>
    <property type="match status" value="1"/>
</dbReference>
<sequence length="167" mass="17754">MVNLNKLIASTVISFAVFVASCSPQLASDPAAAESTAGVHPVSGLRVVPLTVASGDQRHLFQVEVAATAQEQSKGLMFRTELGPNEGMIFPRNPTDIASFWMKNTPLPLDIIFVGMDGEILNIAANTVPYSLDPVSSKGMTALVFEIAGGRAEELGIKAGDIVQWQR</sequence>
<dbReference type="AlphaFoldDB" id="A0A6I4SPR6"/>
<name>A0A6I4SPR6_9SPHN</name>
<comment type="caution">
    <text evidence="2">The sequence shown here is derived from an EMBL/GenBank/DDBJ whole genome shotgun (WGS) entry which is preliminary data.</text>
</comment>
<dbReference type="PANTHER" id="PTHR37953:SF1">
    <property type="entry name" value="UPF0127 PROTEIN MJ1496"/>
    <property type="match status" value="1"/>
</dbReference>
<evidence type="ECO:0000256" key="1">
    <source>
        <dbReference type="SAM" id="SignalP"/>
    </source>
</evidence>
<dbReference type="RefSeq" id="WP_160598924.1">
    <property type="nucleotide sequence ID" value="NZ_WTYS01000001.1"/>
</dbReference>
<proteinExistence type="predicted"/>
<reference evidence="2 3" key="1">
    <citation type="submission" date="2019-12" db="EMBL/GenBank/DDBJ databases">
        <title>Genomic-based taxomic classification of the family Erythrobacteraceae.</title>
        <authorList>
            <person name="Xu L."/>
        </authorList>
    </citation>
    <scope>NUCLEOTIDE SEQUENCE [LARGE SCALE GENOMIC DNA]</scope>
    <source>
        <strain evidence="2 3">JCM 17802</strain>
    </source>
</reference>
<keyword evidence="3" id="KW-1185">Reference proteome</keyword>
<dbReference type="Pfam" id="PF02643">
    <property type="entry name" value="DUF192"/>
    <property type="match status" value="1"/>
</dbReference>
<feature type="signal peptide" evidence="1">
    <location>
        <begin position="1"/>
        <end position="27"/>
    </location>
</feature>
<evidence type="ECO:0000313" key="2">
    <source>
        <dbReference type="EMBL" id="MXO57901.1"/>
    </source>
</evidence>
<dbReference type="InterPro" id="IPR038695">
    <property type="entry name" value="Saro_0823-like_sf"/>
</dbReference>
<accession>A0A6I4SPR6</accession>
<organism evidence="2 3">
    <name type="scientific">Pontixanthobacter gangjinensis</name>
    <dbReference type="NCBI Taxonomy" id="1028742"/>
    <lineage>
        <taxon>Bacteria</taxon>
        <taxon>Pseudomonadati</taxon>
        <taxon>Pseudomonadota</taxon>
        <taxon>Alphaproteobacteria</taxon>
        <taxon>Sphingomonadales</taxon>
        <taxon>Erythrobacteraceae</taxon>
        <taxon>Pontixanthobacter</taxon>
    </lineage>
</organism>
<dbReference type="OrthoDB" id="9808290at2"/>
<dbReference type="EMBL" id="WTYS01000001">
    <property type="protein sequence ID" value="MXO57901.1"/>
    <property type="molecule type" value="Genomic_DNA"/>
</dbReference>
<evidence type="ECO:0000313" key="3">
    <source>
        <dbReference type="Proteomes" id="UP000468943"/>
    </source>
</evidence>
<dbReference type="PANTHER" id="PTHR37953">
    <property type="entry name" value="UPF0127 PROTEIN MJ1496"/>
    <property type="match status" value="1"/>
</dbReference>
<keyword evidence="1" id="KW-0732">Signal</keyword>
<protein>
    <submittedName>
        <fullName evidence="2">DUF192 domain-containing protein</fullName>
    </submittedName>
</protein>
<dbReference type="InterPro" id="IPR003795">
    <property type="entry name" value="DUF192"/>
</dbReference>
<feature type="chain" id="PRO_5026086972" evidence="1">
    <location>
        <begin position="28"/>
        <end position="167"/>
    </location>
</feature>
<dbReference type="Gene3D" id="2.60.120.1140">
    <property type="entry name" value="Protein of unknown function DUF192"/>
    <property type="match status" value="1"/>
</dbReference>
<gene>
    <name evidence="2" type="ORF">GRI36_13575</name>
</gene>